<keyword evidence="3" id="KW-1185">Reference proteome</keyword>
<dbReference type="Pfam" id="PF05257">
    <property type="entry name" value="CHAP"/>
    <property type="match status" value="1"/>
</dbReference>
<gene>
    <name evidence="2" type="ORF">Selli1_28420</name>
</gene>
<evidence type="ECO:0000313" key="2">
    <source>
        <dbReference type="EMBL" id="GLG05668.1"/>
    </source>
</evidence>
<dbReference type="AlphaFoldDB" id="A0A9W6C9L3"/>
<name>A0A9W6C9L3_9FIRM</name>
<dbReference type="InterPro" id="IPR038765">
    <property type="entry name" value="Papain-like_cys_pep_sf"/>
</dbReference>
<sequence length="153" mass="16845">MLRYYVFGRIPTGTGSQAIVQVALTQEGNGGDTYWSWYGFAQREEWCACFVSWCADQCGYIEAGVIPKFSLCSAGMEWFESQGQFMDGSYVPATGDLVFFDWENDGSIDHVGIVESVVDGNIYTVEGNSGDKVARRSYPIGYGQIVGYGVPAY</sequence>
<proteinExistence type="predicted"/>
<evidence type="ECO:0000259" key="1">
    <source>
        <dbReference type="Pfam" id="PF05257"/>
    </source>
</evidence>
<accession>A0A9W6C9L3</accession>
<evidence type="ECO:0000313" key="3">
    <source>
        <dbReference type="Proteomes" id="UP001145145"/>
    </source>
</evidence>
<organism evidence="2 3">
    <name type="scientific">Sellimonas catena</name>
    <dbReference type="NCBI Taxonomy" id="2994035"/>
    <lineage>
        <taxon>Bacteria</taxon>
        <taxon>Bacillati</taxon>
        <taxon>Bacillota</taxon>
        <taxon>Clostridia</taxon>
        <taxon>Lachnospirales</taxon>
        <taxon>Lachnospiraceae</taxon>
        <taxon>Sellimonas</taxon>
    </lineage>
</organism>
<reference evidence="2 3" key="1">
    <citation type="journal article" date="2023" name="Int. J. Syst. Evol. Microbiol.">
        <title>Sellimonas catena sp. nov., isolated from human faeces.</title>
        <authorList>
            <person name="Hisatomi A."/>
            <person name="Ohkuma M."/>
            <person name="Sakamoto M."/>
        </authorList>
    </citation>
    <scope>NUCLEOTIDE SEQUENCE [LARGE SCALE GENOMIC DNA]</scope>
    <source>
        <strain evidence="2 3">12EGH17</strain>
    </source>
</reference>
<dbReference type="SUPFAM" id="SSF54001">
    <property type="entry name" value="Cysteine proteinases"/>
    <property type="match status" value="1"/>
</dbReference>
<dbReference type="Proteomes" id="UP001145145">
    <property type="component" value="Unassembled WGS sequence"/>
</dbReference>
<feature type="domain" description="Peptidase C51" evidence="1">
    <location>
        <begin position="44"/>
        <end position="128"/>
    </location>
</feature>
<protein>
    <recommendedName>
        <fullName evidence="1">Peptidase C51 domain-containing protein</fullName>
    </recommendedName>
</protein>
<dbReference type="Gene3D" id="3.90.1720.10">
    <property type="entry name" value="endopeptidase domain like (from Nostoc punctiforme)"/>
    <property type="match status" value="1"/>
</dbReference>
<dbReference type="EMBL" id="BSBO01000034">
    <property type="protein sequence ID" value="GLG05668.1"/>
    <property type="molecule type" value="Genomic_DNA"/>
</dbReference>
<dbReference type="InterPro" id="IPR007921">
    <property type="entry name" value="CHAP_dom"/>
</dbReference>
<comment type="caution">
    <text evidence="2">The sequence shown here is derived from an EMBL/GenBank/DDBJ whole genome shotgun (WGS) entry which is preliminary data.</text>
</comment>